<dbReference type="InterPro" id="IPR008160">
    <property type="entry name" value="Collagen"/>
</dbReference>
<feature type="chain" id="PRO_5041696406" evidence="2">
    <location>
        <begin position="23"/>
        <end position="279"/>
    </location>
</feature>
<evidence type="ECO:0000256" key="1">
    <source>
        <dbReference type="SAM" id="MobiDB-lite"/>
    </source>
</evidence>
<gene>
    <name evidence="3" type="ORF">Q8A67_022586</name>
</gene>
<dbReference type="Proteomes" id="UP001187343">
    <property type="component" value="Unassembled WGS sequence"/>
</dbReference>
<protein>
    <submittedName>
        <fullName evidence="3">Uncharacterized protein</fullName>
    </submittedName>
</protein>
<accession>A0AA88TFE0</accession>
<organism evidence="3 4">
    <name type="scientific">Cirrhinus molitorella</name>
    <name type="common">mud carp</name>
    <dbReference type="NCBI Taxonomy" id="172907"/>
    <lineage>
        <taxon>Eukaryota</taxon>
        <taxon>Metazoa</taxon>
        <taxon>Chordata</taxon>
        <taxon>Craniata</taxon>
        <taxon>Vertebrata</taxon>
        <taxon>Euteleostomi</taxon>
        <taxon>Actinopterygii</taxon>
        <taxon>Neopterygii</taxon>
        <taxon>Teleostei</taxon>
        <taxon>Ostariophysi</taxon>
        <taxon>Cypriniformes</taxon>
        <taxon>Cyprinidae</taxon>
        <taxon>Labeoninae</taxon>
        <taxon>Labeonini</taxon>
        <taxon>Cirrhinus</taxon>
    </lineage>
</organism>
<reference evidence="3" key="1">
    <citation type="submission" date="2023-08" db="EMBL/GenBank/DDBJ databases">
        <title>Chromosome-level Genome Assembly of mud carp (Cirrhinus molitorella).</title>
        <authorList>
            <person name="Liu H."/>
        </authorList>
    </citation>
    <scope>NUCLEOTIDE SEQUENCE</scope>
    <source>
        <strain evidence="3">Prfri</strain>
        <tissue evidence="3">Muscle</tissue>
    </source>
</reference>
<feature type="signal peptide" evidence="2">
    <location>
        <begin position="1"/>
        <end position="22"/>
    </location>
</feature>
<dbReference type="EMBL" id="JAUYZG010000022">
    <property type="protein sequence ID" value="KAK2872689.1"/>
    <property type="molecule type" value="Genomic_DNA"/>
</dbReference>
<feature type="compositionally biased region" description="Basic and acidic residues" evidence="1">
    <location>
        <begin position="44"/>
        <end position="56"/>
    </location>
</feature>
<keyword evidence="2" id="KW-0732">Signal</keyword>
<feature type="region of interest" description="Disordered" evidence="1">
    <location>
        <begin position="29"/>
        <end position="69"/>
    </location>
</feature>
<name>A0AA88TFE0_9TELE</name>
<sequence>MAAYTVILQLTIMLLLVASSESDTCEGYRGFSGRPGIPGVPGTDGKDGTKGEKGDPGENAVPITGPKGDAGIRGLPGRPGDAFDSAGYFTVSKTGMYYISYHMSSNSAACLKIQVGEEEKVRFCDSHGLLLYPGKREKMVTTTETEFGPKTCPKVEPKKILQCNLTLHGDRSFSTTNREDYPYYKPDGTPIVWHGNYPARKNTTGQAQRSSLYQQDYPTPKRIYVRRNRVVPHPDNLAINTAMRAEYKTVQQEAFPGWDVSVHARPPPARLNRTAVADK</sequence>
<proteinExistence type="predicted"/>
<dbReference type="Pfam" id="PF01391">
    <property type="entry name" value="Collagen"/>
    <property type="match status" value="1"/>
</dbReference>
<dbReference type="AlphaFoldDB" id="A0AA88TFE0"/>
<dbReference type="SUPFAM" id="SSF49842">
    <property type="entry name" value="TNF-like"/>
    <property type="match status" value="1"/>
</dbReference>
<dbReference type="InterPro" id="IPR008983">
    <property type="entry name" value="Tumour_necrosis_fac-like_dom"/>
</dbReference>
<comment type="caution">
    <text evidence="3">The sequence shown here is derived from an EMBL/GenBank/DDBJ whole genome shotgun (WGS) entry which is preliminary data.</text>
</comment>
<keyword evidence="4" id="KW-1185">Reference proteome</keyword>
<evidence type="ECO:0000256" key="2">
    <source>
        <dbReference type="SAM" id="SignalP"/>
    </source>
</evidence>
<dbReference type="Gene3D" id="2.60.120.40">
    <property type="match status" value="1"/>
</dbReference>
<evidence type="ECO:0000313" key="4">
    <source>
        <dbReference type="Proteomes" id="UP001187343"/>
    </source>
</evidence>
<evidence type="ECO:0000313" key="3">
    <source>
        <dbReference type="EMBL" id="KAK2872689.1"/>
    </source>
</evidence>